<dbReference type="PANTHER" id="PTHR10794">
    <property type="entry name" value="ABHYDROLASE DOMAIN-CONTAINING PROTEIN"/>
    <property type="match status" value="1"/>
</dbReference>
<dbReference type="InterPro" id="IPR012020">
    <property type="entry name" value="ABHD4"/>
</dbReference>
<evidence type="ECO:0000256" key="1">
    <source>
        <dbReference type="ARBA" id="ARBA00010884"/>
    </source>
</evidence>
<comment type="similarity">
    <text evidence="1">Belongs to the AB hydrolase superfamily. AB hydrolase 4 family.</text>
</comment>
<feature type="active site" description="Charge relay system" evidence="2">
    <location>
        <position position="195"/>
    </location>
</feature>
<feature type="active site" description="Charge relay system" evidence="2">
    <location>
        <position position="400"/>
    </location>
</feature>
<protein>
    <submittedName>
        <fullName evidence="4">Alpha/Beta hydrolase protein</fullName>
    </submittedName>
</protein>
<evidence type="ECO:0000313" key="4">
    <source>
        <dbReference type="EMBL" id="KAJ3740860.1"/>
    </source>
</evidence>
<gene>
    <name evidence="4" type="ORF">DFH05DRAFT_374648</name>
</gene>
<dbReference type="GO" id="GO:0047372">
    <property type="term" value="F:monoacylglycerol lipase activity"/>
    <property type="evidence" value="ECO:0007669"/>
    <property type="project" value="TreeGrafter"/>
</dbReference>
<dbReference type="GO" id="GO:0008126">
    <property type="term" value="F:acetylesterase activity"/>
    <property type="evidence" value="ECO:0007669"/>
    <property type="project" value="TreeGrafter"/>
</dbReference>
<dbReference type="InterPro" id="IPR050960">
    <property type="entry name" value="AB_hydrolase_4_sf"/>
</dbReference>
<dbReference type="EMBL" id="JANVFU010000013">
    <property type="protein sequence ID" value="KAJ3740860.1"/>
    <property type="molecule type" value="Genomic_DNA"/>
</dbReference>
<comment type="caution">
    <text evidence="4">The sequence shown here is derived from an EMBL/GenBank/DDBJ whole genome shotgun (WGS) entry which is preliminary data.</text>
</comment>
<proteinExistence type="inferred from homology"/>
<sequence length="497" mass="53792">MGSSFSSATKPKIFYPPSPEEILVKKPGGGVGPESLSKLVEEHCPSLRKEFNPPWWLKNGHLQTLFSVAGDFTNVDKVVYERTYLRLMDGGTLGLDFTPPGSTFPDDAPIIVVCHGLTGGSYEAYVRAVLAPACAPVSEGGLGYRAVVVNFRGCAGVPVTSKQLYSAGWTEDLRMATIYLAHKYPRAPQLGLGFSLGANVMVRYLAEEGERSRLESACVLGNVSHTIITLALVADERVVRFQPWDLVKNNWALEHTFLGKQIYSKGMANNLVNVLKLHSKALEKVDPPTPSPTSKYEPDSTQASLVCAAYHAALALRSPPLSVFDNTFTRVGGGGPPVWPLASADAYYKHSSSHHVVPQVRKPLLAINSTDDPVVVHAPTSPEEVGSGYTVVVLTDGGGHLGWFEPSSGQVLVGTDVSKLHLRRWMTKPALEWLRLAAEVLVHGHPDHPPKDIIVDENGWIREVNGAREGLGCRMVDGGDLIDGTELKKEPGMLQGL</sequence>
<dbReference type="InterPro" id="IPR000073">
    <property type="entry name" value="AB_hydrolase_1"/>
</dbReference>
<dbReference type="Gene3D" id="3.40.50.1820">
    <property type="entry name" value="alpha/beta hydrolase"/>
    <property type="match status" value="1"/>
</dbReference>
<feature type="domain" description="AB hydrolase-1" evidence="3">
    <location>
        <begin position="109"/>
        <end position="377"/>
    </location>
</feature>
<dbReference type="InterPro" id="IPR029058">
    <property type="entry name" value="AB_hydrolase_fold"/>
</dbReference>
<keyword evidence="5" id="KW-1185">Reference proteome</keyword>
<dbReference type="PIRSF" id="PIRSF005211">
    <property type="entry name" value="Ab_hydro_YheT"/>
    <property type="match status" value="1"/>
</dbReference>
<reference evidence="4 5" key="1">
    <citation type="journal article" date="2023" name="Proc. Natl. Acad. Sci. U.S.A.">
        <title>A global phylogenomic analysis of the shiitake genus Lentinula.</title>
        <authorList>
            <person name="Sierra-Patev S."/>
            <person name="Min B."/>
            <person name="Naranjo-Ortiz M."/>
            <person name="Looney B."/>
            <person name="Konkel Z."/>
            <person name="Slot J.C."/>
            <person name="Sakamoto Y."/>
            <person name="Steenwyk J.L."/>
            <person name="Rokas A."/>
            <person name="Carro J."/>
            <person name="Camarero S."/>
            <person name="Ferreira P."/>
            <person name="Molpeceres G."/>
            <person name="Ruiz-Duenas F.J."/>
            <person name="Serrano A."/>
            <person name="Henrissat B."/>
            <person name="Drula E."/>
            <person name="Hughes K.W."/>
            <person name="Mata J.L."/>
            <person name="Ishikawa N.K."/>
            <person name="Vargas-Isla R."/>
            <person name="Ushijima S."/>
            <person name="Smith C.A."/>
            <person name="Donoghue J."/>
            <person name="Ahrendt S."/>
            <person name="Andreopoulos W."/>
            <person name="He G."/>
            <person name="LaButti K."/>
            <person name="Lipzen A."/>
            <person name="Ng V."/>
            <person name="Riley R."/>
            <person name="Sandor L."/>
            <person name="Barry K."/>
            <person name="Martinez A.T."/>
            <person name="Xiao Y."/>
            <person name="Gibbons J.G."/>
            <person name="Terashima K."/>
            <person name="Grigoriev I.V."/>
            <person name="Hibbett D."/>
        </authorList>
    </citation>
    <scope>NUCLEOTIDE SEQUENCE [LARGE SCALE GENOMIC DNA]</scope>
    <source>
        <strain evidence="4 5">TFB7810</strain>
    </source>
</reference>
<keyword evidence="4" id="KW-0378">Hydrolase</keyword>
<name>A0A9W8NU11_9AGAR</name>
<dbReference type="AlphaFoldDB" id="A0A9W8NU11"/>
<evidence type="ECO:0000313" key="5">
    <source>
        <dbReference type="Proteomes" id="UP001142393"/>
    </source>
</evidence>
<dbReference type="Pfam" id="PF00561">
    <property type="entry name" value="Abhydrolase_1"/>
    <property type="match status" value="1"/>
</dbReference>
<dbReference type="GO" id="GO:0051793">
    <property type="term" value="P:medium-chain fatty acid catabolic process"/>
    <property type="evidence" value="ECO:0007669"/>
    <property type="project" value="TreeGrafter"/>
</dbReference>
<dbReference type="PANTHER" id="PTHR10794:SF63">
    <property type="entry name" value="ALPHA_BETA HYDROLASE 1, ISOFORM A"/>
    <property type="match status" value="1"/>
</dbReference>
<dbReference type="GO" id="GO:0051792">
    <property type="term" value="P:medium-chain fatty acid biosynthetic process"/>
    <property type="evidence" value="ECO:0007669"/>
    <property type="project" value="TreeGrafter"/>
</dbReference>
<evidence type="ECO:0000256" key="2">
    <source>
        <dbReference type="PIRSR" id="PIRSR005211-1"/>
    </source>
</evidence>
<evidence type="ECO:0000259" key="3">
    <source>
        <dbReference type="Pfam" id="PF00561"/>
    </source>
</evidence>
<organism evidence="4 5">
    <name type="scientific">Lentinula detonsa</name>
    <dbReference type="NCBI Taxonomy" id="2804962"/>
    <lineage>
        <taxon>Eukaryota</taxon>
        <taxon>Fungi</taxon>
        <taxon>Dikarya</taxon>
        <taxon>Basidiomycota</taxon>
        <taxon>Agaricomycotina</taxon>
        <taxon>Agaricomycetes</taxon>
        <taxon>Agaricomycetidae</taxon>
        <taxon>Agaricales</taxon>
        <taxon>Marasmiineae</taxon>
        <taxon>Omphalotaceae</taxon>
        <taxon>Lentinula</taxon>
    </lineage>
</organism>
<accession>A0A9W8NU11</accession>
<feature type="active site" description="Charge relay system" evidence="2">
    <location>
        <position position="372"/>
    </location>
</feature>
<dbReference type="Proteomes" id="UP001142393">
    <property type="component" value="Unassembled WGS sequence"/>
</dbReference>
<dbReference type="SUPFAM" id="SSF53474">
    <property type="entry name" value="alpha/beta-Hydrolases"/>
    <property type="match status" value="1"/>
</dbReference>